<feature type="region of interest" description="Disordered" evidence="1">
    <location>
        <begin position="183"/>
        <end position="208"/>
    </location>
</feature>
<dbReference type="AlphaFoldDB" id="A0A844Y7Z9"/>
<dbReference type="InterPro" id="IPR036390">
    <property type="entry name" value="WH_DNA-bd_sf"/>
</dbReference>
<dbReference type="InterPro" id="IPR023187">
    <property type="entry name" value="Tscrpt_reg_MarR-type_CS"/>
</dbReference>
<protein>
    <submittedName>
        <fullName evidence="2">MarR family transcriptional regulator</fullName>
    </submittedName>
</protein>
<evidence type="ECO:0000256" key="1">
    <source>
        <dbReference type="SAM" id="MobiDB-lite"/>
    </source>
</evidence>
<comment type="caution">
    <text evidence="2">The sequence shown here is derived from an EMBL/GenBank/DDBJ whole genome shotgun (WGS) entry which is preliminary data.</text>
</comment>
<dbReference type="Gene3D" id="1.10.10.10">
    <property type="entry name" value="Winged helix-like DNA-binding domain superfamily/Winged helix DNA-binding domain"/>
    <property type="match status" value="1"/>
</dbReference>
<dbReference type="InterPro" id="IPR036388">
    <property type="entry name" value="WH-like_DNA-bd_sf"/>
</dbReference>
<dbReference type="OrthoDB" id="7594920at2"/>
<dbReference type="EMBL" id="WTYD01000001">
    <property type="protein sequence ID" value="MXO53956.1"/>
    <property type="molecule type" value="Genomic_DNA"/>
</dbReference>
<evidence type="ECO:0000313" key="2">
    <source>
        <dbReference type="EMBL" id="MXO53956.1"/>
    </source>
</evidence>
<keyword evidence="3" id="KW-1185">Reference proteome</keyword>
<reference evidence="2 3" key="1">
    <citation type="submission" date="2019-12" db="EMBL/GenBank/DDBJ databases">
        <title>Genomic-based taxomic classification of the family Erythrobacteraceae.</title>
        <authorList>
            <person name="Xu L."/>
        </authorList>
    </citation>
    <scope>NUCLEOTIDE SEQUENCE [LARGE SCALE GENOMIC DNA]</scope>
    <source>
        <strain evidence="2 3">JCM 17468</strain>
    </source>
</reference>
<name>A0A844Y7Z9_9SPHN</name>
<gene>
    <name evidence="2" type="ORF">GRI47_08035</name>
</gene>
<accession>A0A844Y7Z9</accession>
<proteinExistence type="predicted"/>
<dbReference type="SUPFAM" id="SSF46785">
    <property type="entry name" value="Winged helix' DNA-binding domain"/>
    <property type="match status" value="1"/>
</dbReference>
<sequence>MAQLAYLVDADPDWVDGSGAAAAAVSSAGRSLSLFGSDAARLTRIADDARLAGLGVQALRKLSDVTEGTAGLLGDIVAIDVPSVSGAEMAALVRLDERAVRSGAQLIVLTSEAALEDVFGCLERSHPQIVIGGRQSEGLIALGAALARLQGRRVREMDEEDRLAFLKLTEQLGRLSDRLDRFESGTTRLESPAPGFKGEGGDGRRRARPALPDARLVHRIIHQRRLRGKFLLPDLFADPAWDILLDLTAARVEHRRVSVTSLCIAAGVPPTTALRWIGQMLDLGLLVREQDDQDRRRAFIDLSEDGAAAMARYFAALAGDGGQLS</sequence>
<organism evidence="2 3">
    <name type="scientific">Qipengyuania pelagi</name>
    <dbReference type="NCBI Taxonomy" id="994320"/>
    <lineage>
        <taxon>Bacteria</taxon>
        <taxon>Pseudomonadati</taxon>
        <taxon>Pseudomonadota</taxon>
        <taxon>Alphaproteobacteria</taxon>
        <taxon>Sphingomonadales</taxon>
        <taxon>Erythrobacteraceae</taxon>
        <taxon>Qipengyuania</taxon>
    </lineage>
</organism>
<evidence type="ECO:0000313" key="3">
    <source>
        <dbReference type="Proteomes" id="UP000430272"/>
    </source>
</evidence>
<dbReference type="Proteomes" id="UP000430272">
    <property type="component" value="Unassembled WGS sequence"/>
</dbReference>
<dbReference type="PROSITE" id="PS01117">
    <property type="entry name" value="HTH_MARR_1"/>
    <property type="match status" value="1"/>
</dbReference>
<dbReference type="RefSeq" id="WP_160660753.1">
    <property type="nucleotide sequence ID" value="NZ_BAABDV010000001.1"/>
</dbReference>